<dbReference type="EMBL" id="LAJG01000014">
    <property type="protein sequence ID" value="KKB79763.1"/>
    <property type="molecule type" value="Genomic_DNA"/>
</dbReference>
<sequence length="210" mass="23013">MPQSHNAEPSVPAVLDIVERAVLAVMFSFFAWGLLRSFLDTGNFLSLMLLVSEGAVVVFVLIRRPTGEISIRPIDWAIAFIGTALPLFAKPDGEPLVAPLFCAIVMLFGISLQLAAKLTLRRSFGVVAANRGVKVSGPYRFVRHPMYAGYVLTHIGFLLANPAFANLAVYVAAFGCQLARILAEENILSRDPAYRDFAQSVRYRLLPGIF</sequence>
<evidence type="ECO:0000256" key="3">
    <source>
        <dbReference type="ARBA" id="ARBA00022989"/>
    </source>
</evidence>
<evidence type="ECO:0000256" key="2">
    <source>
        <dbReference type="ARBA" id="ARBA00022692"/>
    </source>
</evidence>
<dbReference type="PATRIC" id="fig|361041.3.peg.194"/>
<feature type="transmembrane region" description="Helical" evidence="5">
    <location>
        <begin position="44"/>
        <end position="62"/>
    </location>
</feature>
<evidence type="ECO:0000313" key="7">
    <source>
        <dbReference type="Proteomes" id="UP000033514"/>
    </source>
</evidence>
<evidence type="ECO:0008006" key="8">
    <source>
        <dbReference type="Google" id="ProtNLM"/>
    </source>
</evidence>
<dbReference type="PANTHER" id="PTHR43847:SF1">
    <property type="entry name" value="BLL3993 PROTEIN"/>
    <property type="match status" value="1"/>
</dbReference>
<dbReference type="GO" id="GO:0016020">
    <property type="term" value="C:membrane"/>
    <property type="evidence" value="ECO:0007669"/>
    <property type="project" value="UniProtKB-SubCell"/>
</dbReference>
<dbReference type="Pfam" id="PF04140">
    <property type="entry name" value="ICMT"/>
    <property type="match status" value="1"/>
</dbReference>
<dbReference type="InterPro" id="IPR007269">
    <property type="entry name" value="ICMT_MeTrfase"/>
</dbReference>
<feature type="transmembrane region" description="Helical" evidence="5">
    <location>
        <begin position="96"/>
        <end position="116"/>
    </location>
</feature>
<feature type="transmembrane region" description="Helical" evidence="5">
    <location>
        <begin position="74"/>
        <end position="90"/>
    </location>
</feature>
<dbReference type="InterPro" id="IPR052527">
    <property type="entry name" value="Metal_cation-efflux_comp"/>
</dbReference>
<dbReference type="GO" id="GO:0004671">
    <property type="term" value="F:protein C-terminal S-isoprenylcysteine carboxyl O-methyltransferase activity"/>
    <property type="evidence" value="ECO:0007669"/>
    <property type="project" value="InterPro"/>
</dbReference>
<dbReference type="Gene3D" id="1.20.120.1630">
    <property type="match status" value="1"/>
</dbReference>
<keyword evidence="7" id="KW-1185">Reference proteome</keyword>
<keyword evidence="2 5" id="KW-0812">Transmembrane</keyword>
<dbReference type="PANTHER" id="PTHR43847">
    <property type="entry name" value="BLL3993 PROTEIN"/>
    <property type="match status" value="1"/>
</dbReference>
<dbReference type="STRING" id="361041.VW35_04445"/>
<accession>A0A0F5LBP0</accession>
<keyword evidence="3 5" id="KW-1133">Transmembrane helix</keyword>
<evidence type="ECO:0000313" key="6">
    <source>
        <dbReference type="EMBL" id="KKB79763.1"/>
    </source>
</evidence>
<evidence type="ECO:0000256" key="4">
    <source>
        <dbReference type="ARBA" id="ARBA00023136"/>
    </source>
</evidence>
<dbReference type="Proteomes" id="UP000033514">
    <property type="component" value="Unassembled WGS sequence"/>
</dbReference>
<gene>
    <name evidence="6" type="ORF">VW35_04445</name>
</gene>
<proteinExistence type="predicted"/>
<comment type="caution">
    <text evidence="6">The sequence shown here is derived from an EMBL/GenBank/DDBJ whole genome shotgun (WGS) entry which is preliminary data.</text>
</comment>
<feature type="transmembrane region" description="Helical" evidence="5">
    <location>
        <begin position="21"/>
        <end position="38"/>
    </location>
</feature>
<keyword evidence="4 5" id="KW-0472">Membrane</keyword>
<evidence type="ECO:0000256" key="1">
    <source>
        <dbReference type="ARBA" id="ARBA00004141"/>
    </source>
</evidence>
<evidence type="ECO:0000256" key="5">
    <source>
        <dbReference type="SAM" id="Phobius"/>
    </source>
</evidence>
<name>A0A0F5LBP0_9HYPH</name>
<dbReference type="AlphaFoldDB" id="A0A0F5LBP0"/>
<reference evidence="6 7" key="1">
    <citation type="submission" date="2015-03" db="EMBL/GenBank/DDBJ databases">
        <authorList>
            <person name="Hassan Y.I."/>
            <person name="Lepp D."/>
            <person name="Zhou T."/>
        </authorList>
    </citation>
    <scope>NUCLEOTIDE SEQUENCE [LARGE SCALE GENOMIC DNA]</scope>
    <source>
        <strain evidence="6 7">GH2-10</strain>
    </source>
</reference>
<organism evidence="6 7">
    <name type="scientific">Devosia soli</name>
    <dbReference type="NCBI Taxonomy" id="361041"/>
    <lineage>
        <taxon>Bacteria</taxon>
        <taxon>Pseudomonadati</taxon>
        <taxon>Pseudomonadota</taxon>
        <taxon>Alphaproteobacteria</taxon>
        <taxon>Hyphomicrobiales</taxon>
        <taxon>Devosiaceae</taxon>
        <taxon>Devosia</taxon>
    </lineage>
</organism>
<protein>
    <recommendedName>
        <fullName evidence="8">Isoprenylcysteine carboxyl methyltransferase</fullName>
    </recommendedName>
</protein>
<dbReference type="OrthoDB" id="9789029at2"/>
<comment type="subcellular location">
    <subcellularLocation>
        <location evidence="1">Membrane</location>
        <topology evidence="1">Multi-pass membrane protein</topology>
    </subcellularLocation>
</comment>
<dbReference type="RefSeq" id="WP_046141833.1">
    <property type="nucleotide sequence ID" value="NZ_LAJG01000014.1"/>
</dbReference>